<evidence type="ECO:0000256" key="1">
    <source>
        <dbReference type="SAM" id="MobiDB-lite"/>
    </source>
</evidence>
<comment type="caution">
    <text evidence="2">The sequence shown here is derived from an EMBL/GenBank/DDBJ whole genome shotgun (WGS) entry which is preliminary data.</text>
</comment>
<evidence type="ECO:0000313" key="3">
    <source>
        <dbReference type="Proteomes" id="UP000622166"/>
    </source>
</evidence>
<feature type="region of interest" description="Disordered" evidence="1">
    <location>
        <begin position="58"/>
        <end position="81"/>
    </location>
</feature>
<sequence>MTPSPGCYPHATTHTLMPHETPRSLEKDRWRALVSVETGRAALRSRQGTDLAPAFPEIRSGSGQLPDATALDGVTDFGSLG</sequence>
<accession>A0A918UXP1</accession>
<keyword evidence="3" id="KW-1185">Reference proteome</keyword>
<reference evidence="2" key="2">
    <citation type="submission" date="2020-09" db="EMBL/GenBank/DDBJ databases">
        <authorList>
            <person name="Sun Q."/>
            <person name="Ohkuma M."/>
        </authorList>
    </citation>
    <scope>NUCLEOTIDE SEQUENCE</scope>
    <source>
        <strain evidence="2">JCM 4815</strain>
    </source>
</reference>
<name>A0A918UXP1_9ACTN</name>
<reference evidence="2" key="1">
    <citation type="journal article" date="2014" name="Int. J. Syst. Evol. Microbiol.">
        <title>Complete genome sequence of Corynebacterium casei LMG S-19264T (=DSM 44701T), isolated from a smear-ripened cheese.</title>
        <authorList>
            <consortium name="US DOE Joint Genome Institute (JGI-PGF)"/>
            <person name="Walter F."/>
            <person name="Albersmeier A."/>
            <person name="Kalinowski J."/>
            <person name="Ruckert C."/>
        </authorList>
    </citation>
    <scope>NUCLEOTIDE SEQUENCE</scope>
    <source>
        <strain evidence="2">JCM 4815</strain>
    </source>
</reference>
<proteinExistence type="predicted"/>
<dbReference type="AlphaFoldDB" id="A0A918UXP1"/>
<organism evidence="2 3">
    <name type="scientific">Streptomyces poonensis</name>
    <dbReference type="NCBI Taxonomy" id="68255"/>
    <lineage>
        <taxon>Bacteria</taxon>
        <taxon>Bacillati</taxon>
        <taxon>Actinomycetota</taxon>
        <taxon>Actinomycetes</taxon>
        <taxon>Kitasatosporales</taxon>
        <taxon>Streptomycetaceae</taxon>
        <taxon>Streptomyces</taxon>
    </lineage>
</organism>
<evidence type="ECO:0000313" key="2">
    <source>
        <dbReference type="EMBL" id="GGZ41405.1"/>
    </source>
</evidence>
<dbReference type="EMBL" id="BMVW01000026">
    <property type="protein sequence ID" value="GGZ41405.1"/>
    <property type="molecule type" value="Genomic_DNA"/>
</dbReference>
<dbReference type="Proteomes" id="UP000622166">
    <property type="component" value="Unassembled WGS sequence"/>
</dbReference>
<feature type="region of interest" description="Disordered" evidence="1">
    <location>
        <begin position="1"/>
        <end position="24"/>
    </location>
</feature>
<gene>
    <name evidence="2" type="ORF">GCM10010365_72630</name>
</gene>
<protein>
    <submittedName>
        <fullName evidence="2">Uncharacterized protein</fullName>
    </submittedName>
</protein>